<keyword evidence="1" id="KW-0862">Zinc</keyword>
<dbReference type="Pfam" id="PF00096">
    <property type="entry name" value="zf-C2H2"/>
    <property type="match status" value="3"/>
</dbReference>
<dbReference type="SMART" id="SM00355">
    <property type="entry name" value="ZnF_C2H2"/>
    <property type="match status" value="3"/>
</dbReference>
<dbReference type="InterPro" id="IPR036236">
    <property type="entry name" value="Znf_C2H2_sf"/>
</dbReference>
<dbReference type="STRING" id="70415.A0A5S6QUG9"/>
<dbReference type="WBParaSite" id="TMUE_3000011046.1">
    <property type="protein sequence ID" value="TMUE_3000011046.1"/>
    <property type="gene ID" value="WBGene00284918"/>
</dbReference>
<dbReference type="FunFam" id="3.30.160.60:FF:000616">
    <property type="entry name" value="PR domain zinc finger protein 13"/>
    <property type="match status" value="1"/>
</dbReference>
<protein>
    <submittedName>
        <fullName evidence="5">C2H2-type domain-containing protein</fullName>
    </submittedName>
</protein>
<evidence type="ECO:0000313" key="5">
    <source>
        <dbReference type="WBParaSite" id="TMUE_3000011046.1"/>
    </source>
</evidence>
<dbReference type="InterPro" id="IPR050331">
    <property type="entry name" value="Zinc_finger"/>
</dbReference>
<proteinExistence type="predicted"/>
<dbReference type="Proteomes" id="UP000046395">
    <property type="component" value="Unassembled WGS sequence"/>
</dbReference>
<dbReference type="SUPFAM" id="SSF57667">
    <property type="entry name" value="beta-beta-alpha zinc fingers"/>
    <property type="match status" value="1"/>
</dbReference>
<evidence type="ECO:0000256" key="1">
    <source>
        <dbReference type="PROSITE-ProRule" id="PRU00042"/>
    </source>
</evidence>
<reference evidence="5" key="1">
    <citation type="submission" date="2019-12" db="UniProtKB">
        <authorList>
            <consortium name="WormBaseParasite"/>
        </authorList>
    </citation>
    <scope>IDENTIFICATION</scope>
</reference>
<keyword evidence="1" id="KW-0863">Zinc-finger</keyword>
<dbReference type="PANTHER" id="PTHR16515">
    <property type="entry name" value="PR DOMAIN ZINC FINGER PROTEIN"/>
    <property type="match status" value="1"/>
</dbReference>
<keyword evidence="4" id="KW-1185">Reference proteome</keyword>
<evidence type="ECO:0000256" key="2">
    <source>
        <dbReference type="SAM" id="MobiDB-lite"/>
    </source>
</evidence>
<organism evidence="4 5">
    <name type="scientific">Trichuris muris</name>
    <name type="common">Mouse whipworm</name>
    <dbReference type="NCBI Taxonomy" id="70415"/>
    <lineage>
        <taxon>Eukaryota</taxon>
        <taxon>Metazoa</taxon>
        <taxon>Ecdysozoa</taxon>
        <taxon>Nematoda</taxon>
        <taxon>Enoplea</taxon>
        <taxon>Dorylaimia</taxon>
        <taxon>Trichinellida</taxon>
        <taxon>Trichuridae</taxon>
        <taxon>Trichuris</taxon>
    </lineage>
</organism>
<dbReference type="GO" id="GO:0010468">
    <property type="term" value="P:regulation of gene expression"/>
    <property type="evidence" value="ECO:0007669"/>
    <property type="project" value="TreeGrafter"/>
</dbReference>
<dbReference type="GO" id="GO:0005634">
    <property type="term" value="C:nucleus"/>
    <property type="evidence" value="ECO:0007669"/>
    <property type="project" value="TreeGrafter"/>
</dbReference>
<name>A0A5S6QUG9_TRIMR</name>
<accession>A0A5S6QUG9</accession>
<feature type="compositionally biased region" description="Polar residues" evidence="2">
    <location>
        <begin position="99"/>
        <end position="119"/>
    </location>
</feature>
<evidence type="ECO:0000259" key="3">
    <source>
        <dbReference type="PROSITE" id="PS50157"/>
    </source>
</evidence>
<sequence length="268" mass="29883">MSGSIEPSRLRWPSFLSQSKDRVSSGLKAGLFIKICCGRTYGMIGFTPARPVVLPMQIDKPTVEIGRSVDQPTRNPSANVKLFRPWLNEDGESPARQDIPSQKNSHLQKYPSSNVQWPNSSSAGPSMTSSSLLAMLPLPTTIYQLSALGVHGDLSNNAIELVATTLGRTASGHRCVYCGKLYSRKYGLKIHLRTHTGFKPLRCKVCHRAFGDPSNLNKHTRLHMVHRNNPFTRKCPMCDKTLMRKRDLNRHIASRHANCKSEASNIVH</sequence>
<dbReference type="PROSITE" id="PS50157">
    <property type="entry name" value="ZINC_FINGER_C2H2_2"/>
    <property type="match status" value="3"/>
</dbReference>
<dbReference type="PROSITE" id="PS00028">
    <property type="entry name" value="ZINC_FINGER_C2H2_1"/>
    <property type="match status" value="3"/>
</dbReference>
<dbReference type="AlphaFoldDB" id="A0A5S6QUG9"/>
<keyword evidence="1" id="KW-0479">Metal-binding</keyword>
<dbReference type="Gene3D" id="3.30.160.60">
    <property type="entry name" value="Classic Zinc Finger"/>
    <property type="match status" value="2"/>
</dbReference>
<feature type="region of interest" description="Disordered" evidence="2">
    <location>
        <begin position="91"/>
        <end position="123"/>
    </location>
</feature>
<evidence type="ECO:0000313" key="4">
    <source>
        <dbReference type="Proteomes" id="UP000046395"/>
    </source>
</evidence>
<feature type="domain" description="C2H2-type" evidence="3">
    <location>
        <begin position="233"/>
        <end position="261"/>
    </location>
</feature>
<dbReference type="PANTHER" id="PTHR16515:SF21">
    <property type="entry name" value="PR DOMAIN ZINC FINGER PROTEIN 13"/>
    <property type="match status" value="1"/>
</dbReference>
<feature type="domain" description="C2H2-type" evidence="3">
    <location>
        <begin position="201"/>
        <end position="228"/>
    </location>
</feature>
<dbReference type="InterPro" id="IPR013087">
    <property type="entry name" value="Znf_C2H2_type"/>
</dbReference>
<dbReference type="GO" id="GO:0008270">
    <property type="term" value="F:zinc ion binding"/>
    <property type="evidence" value="ECO:0007669"/>
    <property type="project" value="UniProtKB-KW"/>
</dbReference>
<feature type="domain" description="C2H2-type" evidence="3">
    <location>
        <begin position="173"/>
        <end position="200"/>
    </location>
</feature>